<comment type="caution">
    <text evidence="2">The sequence shown here is derived from an EMBL/GenBank/DDBJ whole genome shotgun (WGS) entry which is preliminary data.</text>
</comment>
<accession>A0AA90SRG0</accession>
<proteinExistence type="predicted"/>
<dbReference type="RefSeq" id="WP_305111697.1">
    <property type="nucleotide sequence ID" value="NZ_JAUTIX010000005.1"/>
</dbReference>
<reference evidence="2" key="1">
    <citation type="submission" date="2023-08" db="EMBL/GenBank/DDBJ databases">
        <title>The draft genome of Tsukamurella strandjordii strain 050030.</title>
        <authorList>
            <person name="Zhao F."/>
            <person name="Feng Y."/>
            <person name="Zong Z."/>
        </authorList>
    </citation>
    <scope>NUCLEOTIDE SEQUENCE</scope>
    <source>
        <strain evidence="2">050030</strain>
    </source>
</reference>
<feature type="region of interest" description="Disordered" evidence="1">
    <location>
        <begin position="59"/>
        <end position="87"/>
    </location>
</feature>
<sequence>MTNTTTAAEVRADLAARDKANAGKVECPACASKVPGNAIDALAVTALVRYFEKATAEDVNARRRAARARRDDSVEPTATEVQTEPTPIACPACSTRVESNRINPDAVLLTKKFLADRARAGVDEARNARDARRNEAKKGDLGWRPAPTAR</sequence>
<keyword evidence="3" id="KW-1185">Reference proteome</keyword>
<name>A0AA90SRG0_9ACTN</name>
<dbReference type="Proteomes" id="UP001178281">
    <property type="component" value="Unassembled WGS sequence"/>
</dbReference>
<evidence type="ECO:0000256" key="1">
    <source>
        <dbReference type="SAM" id="MobiDB-lite"/>
    </source>
</evidence>
<evidence type="ECO:0000313" key="2">
    <source>
        <dbReference type="EMBL" id="MDP0398931.1"/>
    </source>
</evidence>
<feature type="region of interest" description="Disordered" evidence="1">
    <location>
        <begin position="120"/>
        <end position="150"/>
    </location>
</feature>
<dbReference type="AlphaFoldDB" id="A0AA90SRG0"/>
<feature type="compositionally biased region" description="Basic and acidic residues" evidence="1">
    <location>
        <begin position="120"/>
        <end position="141"/>
    </location>
</feature>
<gene>
    <name evidence="2" type="ORF">Q7X28_13440</name>
</gene>
<protein>
    <submittedName>
        <fullName evidence="2">Uncharacterized protein</fullName>
    </submittedName>
</protein>
<organism evidence="2 3">
    <name type="scientific">Tsukamurella strandjordii</name>
    <dbReference type="NCBI Taxonomy" id="147577"/>
    <lineage>
        <taxon>Bacteria</taxon>
        <taxon>Bacillati</taxon>
        <taxon>Actinomycetota</taxon>
        <taxon>Actinomycetes</taxon>
        <taxon>Mycobacteriales</taxon>
        <taxon>Tsukamurellaceae</taxon>
        <taxon>Tsukamurella</taxon>
    </lineage>
</organism>
<dbReference type="EMBL" id="JAUTIX010000005">
    <property type="protein sequence ID" value="MDP0398931.1"/>
    <property type="molecule type" value="Genomic_DNA"/>
</dbReference>
<evidence type="ECO:0000313" key="3">
    <source>
        <dbReference type="Proteomes" id="UP001178281"/>
    </source>
</evidence>